<gene>
    <name evidence="11" type="ORF">DERYTH_LOCUS16422</name>
</gene>
<keyword evidence="5" id="KW-0631">Potassium channel</keyword>
<comment type="caution">
    <text evidence="11">The sequence shown here is derived from an EMBL/GenBank/DDBJ whole genome shotgun (WGS) entry which is preliminary data.</text>
</comment>
<dbReference type="Proteomes" id="UP000789405">
    <property type="component" value="Unassembled WGS sequence"/>
</dbReference>
<evidence type="ECO:0000256" key="3">
    <source>
        <dbReference type="ARBA" id="ARBA00022538"/>
    </source>
</evidence>
<dbReference type="AlphaFoldDB" id="A0A9N9IQE7"/>
<evidence type="ECO:0000256" key="7">
    <source>
        <dbReference type="ARBA" id="ARBA00022989"/>
    </source>
</evidence>
<proteinExistence type="predicted"/>
<evidence type="ECO:0000256" key="5">
    <source>
        <dbReference type="ARBA" id="ARBA00022826"/>
    </source>
</evidence>
<feature type="non-terminal residue" evidence="11">
    <location>
        <position position="1"/>
    </location>
</feature>
<comment type="subcellular location">
    <subcellularLocation>
        <location evidence="1">Membrane</location>
        <topology evidence="1">Multi-pass membrane protein</topology>
    </subcellularLocation>
</comment>
<keyword evidence="2" id="KW-0813">Transport</keyword>
<dbReference type="EMBL" id="CAJVPY010014300">
    <property type="protein sequence ID" value="CAG8745773.1"/>
    <property type="molecule type" value="Genomic_DNA"/>
</dbReference>
<evidence type="ECO:0000256" key="1">
    <source>
        <dbReference type="ARBA" id="ARBA00004141"/>
    </source>
</evidence>
<evidence type="ECO:0000256" key="2">
    <source>
        <dbReference type="ARBA" id="ARBA00022448"/>
    </source>
</evidence>
<dbReference type="InterPro" id="IPR047871">
    <property type="entry name" value="K_chnl_Slo-like"/>
</dbReference>
<evidence type="ECO:0000256" key="6">
    <source>
        <dbReference type="ARBA" id="ARBA00022958"/>
    </source>
</evidence>
<dbReference type="PANTHER" id="PTHR10027:SF10">
    <property type="entry name" value="SLOWPOKE 2, ISOFORM D"/>
    <property type="match status" value="1"/>
</dbReference>
<sequence length="210" mass="23916">ISDGTADSTSLMTALNVEALARDDCFVLVECMHRETFKLIGESDSIKNCQEDYIQALMRPSFMSGNVFTPGHLDTMLCQCFYNRHIPVILKRLIFSHDGNDENLTPKVGMQQDGINFWANMGLNSGHVFQVEVPSLYIGQKYQTLYRHLVRAHKAIPLGLYRHAAYNNQGFRYVYVNPDKKCILKENDLMYIIASNLPCFDNGTTVVHEE</sequence>
<name>A0A9N9IQE7_9GLOM</name>
<evidence type="ECO:0000256" key="9">
    <source>
        <dbReference type="ARBA" id="ARBA00023136"/>
    </source>
</evidence>
<keyword evidence="12" id="KW-1185">Reference proteome</keyword>
<organism evidence="11 12">
    <name type="scientific">Dentiscutata erythropus</name>
    <dbReference type="NCBI Taxonomy" id="1348616"/>
    <lineage>
        <taxon>Eukaryota</taxon>
        <taxon>Fungi</taxon>
        <taxon>Fungi incertae sedis</taxon>
        <taxon>Mucoromycota</taxon>
        <taxon>Glomeromycotina</taxon>
        <taxon>Glomeromycetes</taxon>
        <taxon>Diversisporales</taxon>
        <taxon>Gigasporaceae</taxon>
        <taxon>Dentiscutata</taxon>
    </lineage>
</organism>
<keyword evidence="10" id="KW-0407">Ion channel</keyword>
<accession>A0A9N9IQE7</accession>
<dbReference type="PANTHER" id="PTHR10027">
    <property type="entry name" value="CALCIUM-ACTIVATED POTASSIUM CHANNEL ALPHA CHAIN"/>
    <property type="match status" value="1"/>
</dbReference>
<keyword evidence="7" id="KW-1133">Transmembrane helix</keyword>
<keyword evidence="9" id="KW-0472">Membrane</keyword>
<protein>
    <submittedName>
        <fullName evidence="11">27173_t:CDS:1</fullName>
    </submittedName>
</protein>
<dbReference type="OrthoDB" id="2446728at2759"/>
<evidence type="ECO:0000256" key="4">
    <source>
        <dbReference type="ARBA" id="ARBA00022692"/>
    </source>
</evidence>
<keyword evidence="8" id="KW-0406">Ion transport</keyword>
<dbReference type="GO" id="GO:0016020">
    <property type="term" value="C:membrane"/>
    <property type="evidence" value="ECO:0007669"/>
    <property type="project" value="UniProtKB-SubCell"/>
</dbReference>
<keyword evidence="6" id="KW-0630">Potassium</keyword>
<evidence type="ECO:0000313" key="11">
    <source>
        <dbReference type="EMBL" id="CAG8745773.1"/>
    </source>
</evidence>
<evidence type="ECO:0000256" key="10">
    <source>
        <dbReference type="ARBA" id="ARBA00023303"/>
    </source>
</evidence>
<keyword evidence="3" id="KW-0633">Potassium transport</keyword>
<reference evidence="11" key="1">
    <citation type="submission" date="2021-06" db="EMBL/GenBank/DDBJ databases">
        <authorList>
            <person name="Kallberg Y."/>
            <person name="Tangrot J."/>
            <person name="Rosling A."/>
        </authorList>
    </citation>
    <scope>NUCLEOTIDE SEQUENCE</scope>
    <source>
        <strain evidence="11">MA453B</strain>
    </source>
</reference>
<keyword evidence="4" id="KW-0812">Transmembrane</keyword>
<evidence type="ECO:0000256" key="8">
    <source>
        <dbReference type="ARBA" id="ARBA00023065"/>
    </source>
</evidence>
<evidence type="ECO:0000313" key="12">
    <source>
        <dbReference type="Proteomes" id="UP000789405"/>
    </source>
</evidence>
<dbReference type="GO" id="GO:0005267">
    <property type="term" value="F:potassium channel activity"/>
    <property type="evidence" value="ECO:0007669"/>
    <property type="project" value="UniProtKB-KW"/>
</dbReference>